<evidence type="ECO:0008006" key="3">
    <source>
        <dbReference type="Google" id="ProtNLM"/>
    </source>
</evidence>
<dbReference type="PANTHER" id="PTHR36172:SF1">
    <property type="entry name" value="RESOLVASE-RELATED"/>
    <property type="match status" value="1"/>
</dbReference>
<gene>
    <name evidence="1" type="ORF">V7S43_012441</name>
</gene>
<dbReference type="EMBL" id="JBIMZQ010000031">
    <property type="protein sequence ID" value="KAL3662588.1"/>
    <property type="molecule type" value="Genomic_DNA"/>
</dbReference>
<keyword evidence="2" id="KW-1185">Reference proteome</keyword>
<name>A0ABD3F766_9STRA</name>
<sequence>MGGYHRDNHALASPTATTTAPEFLRGEGIALHDRLPELATSIRLQRLREGEFYLIVPRFREFPQTASKRVCAIDPGVRKFVTIYDPNGRTLSVKEDTGAVLRRKFEAIDNMKSILSQMSDACKERIVSKVRTKPKTGSKRGKSSDHRLRYRLRRRIRFTTRKVTCSVADMHQKLSSWLATHYRSVLLPSFQTSEMVRRYTLEEAADATPAEASTTVQKRKIRSPTARAMLAQAHYRFKMLLKYKMERAAD</sequence>
<dbReference type="PANTHER" id="PTHR36172">
    <property type="match status" value="1"/>
</dbReference>
<protein>
    <recommendedName>
        <fullName evidence="3">Transposase IS891/IS1136/IS1341 domain-containing protein</fullName>
    </recommendedName>
</protein>
<proteinExistence type="predicted"/>
<dbReference type="AlphaFoldDB" id="A0ABD3F766"/>
<comment type="caution">
    <text evidence="1">The sequence shown here is derived from an EMBL/GenBank/DDBJ whole genome shotgun (WGS) entry which is preliminary data.</text>
</comment>
<dbReference type="InterPro" id="IPR051491">
    <property type="entry name" value="Recombinase/Transposase-rel"/>
</dbReference>
<evidence type="ECO:0000313" key="1">
    <source>
        <dbReference type="EMBL" id="KAL3662588.1"/>
    </source>
</evidence>
<reference evidence="1 2" key="1">
    <citation type="submission" date="2024-09" db="EMBL/GenBank/DDBJ databases">
        <title>Genome sequencing and assembly of Phytophthora oleae, isolate VK10A, causative agent of rot of olive drupes.</title>
        <authorList>
            <person name="Conti Taguali S."/>
            <person name="Riolo M."/>
            <person name="La Spada F."/>
            <person name="Cacciola S.O."/>
            <person name="Dionisio G."/>
        </authorList>
    </citation>
    <scope>NUCLEOTIDE SEQUENCE [LARGE SCALE GENOMIC DNA]</scope>
    <source>
        <strain evidence="1 2">VK10A</strain>
    </source>
</reference>
<accession>A0ABD3F766</accession>
<dbReference type="Proteomes" id="UP001632037">
    <property type="component" value="Unassembled WGS sequence"/>
</dbReference>
<organism evidence="1 2">
    <name type="scientific">Phytophthora oleae</name>
    <dbReference type="NCBI Taxonomy" id="2107226"/>
    <lineage>
        <taxon>Eukaryota</taxon>
        <taxon>Sar</taxon>
        <taxon>Stramenopiles</taxon>
        <taxon>Oomycota</taxon>
        <taxon>Peronosporomycetes</taxon>
        <taxon>Peronosporales</taxon>
        <taxon>Peronosporaceae</taxon>
        <taxon>Phytophthora</taxon>
    </lineage>
</organism>
<evidence type="ECO:0000313" key="2">
    <source>
        <dbReference type="Proteomes" id="UP001632037"/>
    </source>
</evidence>